<keyword evidence="1" id="KW-0812">Transmembrane</keyword>
<proteinExistence type="predicted"/>
<name>A0A412IRD7_9FIRM</name>
<evidence type="ECO:0000256" key="1">
    <source>
        <dbReference type="SAM" id="Phobius"/>
    </source>
</evidence>
<dbReference type="Proteomes" id="UP000283295">
    <property type="component" value="Unassembled WGS sequence"/>
</dbReference>
<keyword evidence="1" id="KW-1133">Transmembrane helix</keyword>
<accession>A0A412IRD7</accession>
<sequence length="117" mass="13166">MYNIVCLISVIVRQFFMANPFEDAAIEVPLGPIFFNMITGAMLVPTTYMVVGIFYKRRSSPAVGSMLFLIFYLVHNGLLVLMSKAEFNKIIIGIILVAYIAFLTISKKIVMRMTCSI</sequence>
<dbReference type="EMBL" id="QRVK01000018">
    <property type="protein sequence ID" value="RGS41711.1"/>
    <property type="molecule type" value="Genomic_DNA"/>
</dbReference>
<keyword evidence="1" id="KW-0472">Membrane</keyword>
<feature type="transmembrane region" description="Helical" evidence="1">
    <location>
        <begin position="62"/>
        <end position="81"/>
    </location>
</feature>
<feature type="transmembrane region" description="Helical" evidence="1">
    <location>
        <begin position="33"/>
        <end position="55"/>
    </location>
</feature>
<gene>
    <name evidence="2" type="ORF">DWX94_08350</name>
</gene>
<feature type="transmembrane region" description="Helical" evidence="1">
    <location>
        <begin position="87"/>
        <end position="105"/>
    </location>
</feature>
<dbReference type="AlphaFoldDB" id="A0A412IRD7"/>
<organism evidence="2 3">
    <name type="scientific">Coprococcus eutactus</name>
    <dbReference type="NCBI Taxonomy" id="33043"/>
    <lineage>
        <taxon>Bacteria</taxon>
        <taxon>Bacillati</taxon>
        <taxon>Bacillota</taxon>
        <taxon>Clostridia</taxon>
        <taxon>Lachnospirales</taxon>
        <taxon>Lachnospiraceae</taxon>
        <taxon>Coprococcus</taxon>
    </lineage>
</organism>
<evidence type="ECO:0000313" key="2">
    <source>
        <dbReference type="EMBL" id="RGS41711.1"/>
    </source>
</evidence>
<protein>
    <submittedName>
        <fullName evidence="2">Uncharacterized protein</fullName>
    </submittedName>
</protein>
<reference evidence="2 3" key="1">
    <citation type="submission" date="2018-08" db="EMBL/GenBank/DDBJ databases">
        <title>A genome reference for cultivated species of the human gut microbiota.</title>
        <authorList>
            <person name="Zou Y."/>
            <person name="Xue W."/>
            <person name="Luo G."/>
        </authorList>
    </citation>
    <scope>NUCLEOTIDE SEQUENCE [LARGE SCALE GENOMIC DNA]</scope>
    <source>
        <strain evidence="2 3">AF22-21</strain>
    </source>
</reference>
<evidence type="ECO:0000313" key="3">
    <source>
        <dbReference type="Proteomes" id="UP000283295"/>
    </source>
</evidence>
<comment type="caution">
    <text evidence="2">The sequence shown here is derived from an EMBL/GenBank/DDBJ whole genome shotgun (WGS) entry which is preliminary data.</text>
</comment>